<evidence type="ECO:0000259" key="1">
    <source>
        <dbReference type="Pfam" id="PF13443"/>
    </source>
</evidence>
<dbReference type="InterPro" id="IPR001387">
    <property type="entry name" value="Cro/C1-type_HTH"/>
</dbReference>
<name>H1D2S6_9FIRM</name>
<sequence>MKPSFQKLFNLMKTKGITAQKLSSDAQIPPSLLTKLKKISFQEYPDGSVRMDSLARICAALHTNLTDIMEIIKDNQTASTLEGKEKLSLPSDFHSLQEEHPDPEISEMDSPYWPKAKKLDLSHLPFIKIYPYGFLKLCQLSKSGAFIFRVVCHKLSGSKGINQFWVSLSEADEDWILKDSSLGNSLKKSSSIKSFKYILFRGRKELIEKDLLYPAIPKTAANIKGNDVCVNKYFINFFRFFCGDRLSDLNDTMPRVIRRNFKKPDFDRFFPQFTRFRKQIKHKKQLFHKDRMDHSLFIKIMAPSQENKENGIDTIFTLPQAGLAVMYLIFNQIAVTPGKTSIYLPSVSSPQWRYTLSSLAKVCPQKTYGRQKEYTPDDYERYLRNKYQRGIRACLSANIIRRSNRSDLYFVNPRCLFYGKFPKLYKH</sequence>
<dbReference type="PATRIC" id="fig|742743.3.peg.1928"/>
<organism evidence="2 3">
    <name type="scientific">Dialister succinatiphilus YIT 11850</name>
    <dbReference type="NCBI Taxonomy" id="742743"/>
    <lineage>
        <taxon>Bacteria</taxon>
        <taxon>Bacillati</taxon>
        <taxon>Bacillota</taxon>
        <taxon>Negativicutes</taxon>
        <taxon>Veillonellales</taxon>
        <taxon>Veillonellaceae</taxon>
        <taxon>Dialister</taxon>
    </lineage>
</organism>
<dbReference type="AlphaFoldDB" id="H1D2S6"/>
<dbReference type="HOGENOM" id="CLU_642107_0_0_9"/>
<evidence type="ECO:0000313" key="3">
    <source>
        <dbReference type="Proteomes" id="UP000003277"/>
    </source>
</evidence>
<dbReference type="Proteomes" id="UP000003277">
    <property type="component" value="Unassembled WGS sequence"/>
</dbReference>
<dbReference type="STRING" id="742743.HMPREF9453_01914"/>
<comment type="caution">
    <text evidence="2">The sequence shown here is derived from an EMBL/GenBank/DDBJ whole genome shotgun (WGS) entry which is preliminary data.</text>
</comment>
<proteinExistence type="predicted"/>
<evidence type="ECO:0000313" key="2">
    <source>
        <dbReference type="EMBL" id="EHO62196.1"/>
    </source>
</evidence>
<keyword evidence="3" id="KW-1185">Reference proteome</keyword>
<protein>
    <recommendedName>
        <fullName evidence="1">HTH cro/C1-type domain-containing protein</fullName>
    </recommendedName>
</protein>
<gene>
    <name evidence="2" type="ORF">HMPREF9453_01914</name>
</gene>
<dbReference type="Pfam" id="PF13443">
    <property type="entry name" value="HTH_26"/>
    <property type="match status" value="1"/>
</dbReference>
<dbReference type="EMBL" id="ADLT01000065">
    <property type="protein sequence ID" value="EHO62196.1"/>
    <property type="molecule type" value="Genomic_DNA"/>
</dbReference>
<reference evidence="2 3" key="1">
    <citation type="submission" date="2011-11" db="EMBL/GenBank/DDBJ databases">
        <title>The Genome Sequence of Dialister succinatiphilus YIT 11850.</title>
        <authorList>
            <consortium name="The Broad Institute Genome Sequencing Platform"/>
            <person name="Earl A."/>
            <person name="Ward D."/>
            <person name="Feldgarden M."/>
            <person name="Gevers D."/>
            <person name="Morotomi M."/>
            <person name="Young S.K."/>
            <person name="Zeng Q."/>
            <person name="Gargeya S."/>
            <person name="Fitzgerald M."/>
            <person name="Haas B."/>
            <person name="Abouelleil A."/>
            <person name="Alvarado L."/>
            <person name="Arachchi H.M."/>
            <person name="Berlin A."/>
            <person name="Brown A."/>
            <person name="Chapman S.B."/>
            <person name="Dunbar C."/>
            <person name="Gearin G."/>
            <person name="Goldberg J."/>
            <person name="Griggs A."/>
            <person name="Gujja S."/>
            <person name="Heiman D."/>
            <person name="Howarth C."/>
            <person name="Lui A."/>
            <person name="MacDonald P.J.P."/>
            <person name="Montmayeur A."/>
            <person name="Murphy C."/>
            <person name="Neiman D."/>
            <person name="Pearson M."/>
            <person name="Priest M."/>
            <person name="Roberts A."/>
            <person name="Saif S."/>
            <person name="Shea T."/>
            <person name="Sisk P."/>
            <person name="Stolte C."/>
            <person name="Sykes S."/>
            <person name="Wortman J."/>
            <person name="Nusbaum C."/>
            <person name="Birren B."/>
        </authorList>
    </citation>
    <scope>NUCLEOTIDE SEQUENCE [LARGE SCALE GENOMIC DNA]</scope>
    <source>
        <strain evidence="2 3">YIT 11850</strain>
    </source>
</reference>
<feature type="domain" description="HTH cro/C1-type" evidence="1">
    <location>
        <begin position="7"/>
        <end position="74"/>
    </location>
</feature>
<accession>H1D2S6</accession>